<sequence>MDTAPHPAKAMQPLASATEIIPLVRRIVTLERCLPSPCILKRGYRFVLLSILTASANPAMAAPSCSADEVEAVAMIIRHETTFQTNGSGADLQLRGRGEATLYFSQKGDEYSRESGERRIPDGLLASGDFHYRWVPYEKENWHTGTDIYRSSTGEKRQRHRHTQAVTRFHNPKIPIAQASARHAKTSRVAGFRCRMAQQTLATGTTLSTCNLKVYGRPVPLDWEMRHKDGSAQSKRLLSLQTTCVDASLFKVPERDWK</sequence>
<gene>
    <name evidence="1" type="ORF">H1S06_11145</name>
</gene>
<keyword evidence="2" id="KW-1185">Reference proteome</keyword>
<comment type="caution">
    <text evidence="1">The sequence shown here is derived from an EMBL/GenBank/DDBJ whole genome shotgun (WGS) entry which is preliminary data.</text>
</comment>
<dbReference type="EMBL" id="JACEMT010000051">
    <property type="protein sequence ID" value="MBA4502916.1"/>
    <property type="molecule type" value="Genomic_DNA"/>
</dbReference>
<organism evidence="1 2">
    <name type="scientific">Marinobacterium marinum</name>
    <dbReference type="NCBI Taxonomy" id="2756129"/>
    <lineage>
        <taxon>Bacteria</taxon>
        <taxon>Pseudomonadati</taxon>
        <taxon>Pseudomonadota</taxon>
        <taxon>Gammaproteobacteria</taxon>
        <taxon>Oceanospirillales</taxon>
        <taxon>Oceanospirillaceae</taxon>
        <taxon>Marinobacterium</taxon>
    </lineage>
</organism>
<dbReference type="Proteomes" id="UP000538931">
    <property type="component" value="Unassembled WGS sequence"/>
</dbReference>
<reference evidence="1 2" key="1">
    <citation type="submission" date="2020-07" db="EMBL/GenBank/DDBJ databases">
        <title>Bacterium isolated from marien macroalgae.</title>
        <authorList>
            <person name="Zhu K."/>
            <person name="Lu D."/>
            <person name="Du Z."/>
        </authorList>
    </citation>
    <scope>NUCLEOTIDE SEQUENCE [LARGE SCALE GENOMIC DNA]</scope>
    <source>
        <strain evidence="1 2">3-1745</strain>
    </source>
</reference>
<accession>A0A7W2ABG4</accession>
<dbReference type="RefSeq" id="WP_181740174.1">
    <property type="nucleotide sequence ID" value="NZ_JACEMT010000051.1"/>
</dbReference>
<proteinExistence type="predicted"/>
<name>A0A7W2ABG4_9GAMM</name>
<evidence type="ECO:0000313" key="1">
    <source>
        <dbReference type="EMBL" id="MBA4502916.1"/>
    </source>
</evidence>
<protein>
    <submittedName>
        <fullName evidence="1">Uncharacterized protein</fullName>
    </submittedName>
</protein>
<evidence type="ECO:0000313" key="2">
    <source>
        <dbReference type="Proteomes" id="UP000538931"/>
    </source>
</evidence>
<dbReference type="AlphaFoldDB" id="A0A7W2ABG4"/>